<evidence type="ECO:0000256" key="3">
    <source>
        <dbReference type="ARBA" id="ARBA00022475"/>
    </source>
</evidence>
<feature type="compositionally biased region" description="Low complexity" evidence="11">
    <location>
        <begin position="107"/>
        <end position="117"/>
    </location>
</feature>
<evidence type="ECO:0000256" key="2">
    <source>
        <dbReference type="ARBA" id="ARBA00004236"/>
    </source>
</evidence>
<dbReference type="KEGG" id="cphy:B5808_08315"/>
<feature type="compositionally biased region" description="Basic and acidic residues" evidence="11">
    <location>
        <begin position="24"/>
        <end position="42"/>
    </location>
</feature>
<dbReference type="PANTHER" id="PTHR37461">
    <property type="entry name" value="ANTI-SIGMA-K FACTOR RSKA"/>
    <property type="match status" value="1"/>
</dbReference>
<dbReference type="GO" id="GO:0005886">
    <property type="term" value="C:plasma membrane"/>
    <property type="evidence" value="ECO:0007669"/>
    <property type="project" value="UniProtKB-SubCell"/>
</dbReference>
<proteinExistence type="predicted"/>
<dbReference type="STRING" id="1619308.B5808_08315"/>
<keyword evidence="5 12" id="KW-1133">Transmembrane helix</keyword>
<evidence type="ECO:0000313" key="15">
    <source>
        <dbReference type="Proteomes" id="UP000192775"/>
    </source>
</evidence>
<organism evidence="14 15">
    <name type="scientific">Cnuibacter physcomitrellae</name>
    <dbReference type="NCBI Taxonomy" id="1619308"/>
    <lineage>
        <taxon>Bacteria</taxon>
        <taxon>Bacillati</taxon>
        <taxon>Actinomycetota</taxon>
        <taxon>Actinomycetes</taxon>
        <taxon>Micrococcales</taxon>
        <taxon>Microbacteriaceae</taxon>
        <taxon>Cnuibacter</taxon>
    </lineage>
</organism>
<accession>A0A1X9LJ48</accession>
<comment type="subcellular location">
    <subcellularLocation>
        <location evidence="2">Cell membrane</location>
    </subcellularLocation>
    <subcellularLocation>
        <location evidence="1">Membrane</location>
        <topology evidence="1">Single-pass membrane protein</topology>
    </subcellularLocation>
</comment>
<dbReference type="EMBL" id="CP020715">
    <property type="protein sequence ID" value="ARJ05215.1"/>
    <property type="molecule type" value="Genomic_DNA"/>
</dbReference>
<dbReference type="InterPro" id="IPR018764">
    <property type="entry name" value="RskA_C"/>
</dbReference>
<evidence type="ECO:0000256" key="7">
    <source>
        <dbReference type="ARBA" id="ARBA00023136"/>
    </source>
</evidence>
<evidence type="ECO:0000256" key="1">
    <source>
        <dbReference type="ARBA" id="ARBA00004167"/>
    </source>
</evidence>
<evidence type="ECO:0000256" key="9">
    <source>
        <dbReference type="ARBA" id="ARBA00029829"/>
    </source>
</evidence>
<feature type="compositionally biased region" description="Basic and acidic residues" evidence="11">
    <location>
        <begin position="87"/>
        <end position="105"/>
    </location>
</feature>
<dbReference type="AlphaFoldDB" id="A0A1X9LJ48"/>
<keyword evidence="8" id="KW-0804">Transcription</keyword>
<evidence type="ECO:0000256" key="12">
    <source>
        <dbReference type="SAM" id="Phobius"/>
    </source>
</evidence>
<dbReference type="RefSeq" id="WP_085019353.1">
    <property type="nucleotide sequence ID" value="NZ_BMHD01000001.1"/>
</dbReference>
<dbReference type="GO" id="GO:0006417">
    <property type="term" value="P:regulation of translation"/>
    <property type="evidence" value="ECO:0007669"/>
    <property type="project" value="TreeGrafter"/>
</dbReference>
<protein>
    <recommendedName>
        <fullName evidence="10">Regulator of SigK</fullName>
    </recommendedName>
    <alternativeName>
        <fullName evidence="9">Sigma-K anti-sigma factor RskA</fullName>
    </alternativeName>
</protein>
<evidence type="ECO:0000256" key="8">
    <source>
        <dbReference type="ARBA" id="ARBA00023163"/>
    </source>
</evidence>
<evidence type="ECO:0000256" key="11">
    <source>
        <dbReference type="SAM" id="MobiDB-lite"/>
    </source>
</evidence>
<feature type="domain" description="Anti-sigma K factor RskA C-terminal" evidence="13">
    <location>
        <begin position="184"/>
        <end position="320"/>
    </location>
</feature>
<dbReference type="Gene3D" id="1.10.10.1320">
    <property type="entry name" value="Anti-sigma factor, zinc-finger domain"/>
    <property type="match status" value="1"/>
</dbReference>
<evidence type="ECO:0000256" key="10">
    <source>
        <dbReference type="ARBA" id="ARBA00030803"/>
    </source>
</evidence>
<keyword evidence="15" id="KW-1185">Reference proteome</keyword>
<keyword evidence="3" id="KW-1003">Cell membrane</keyword>
<feature type="region of interest" description="Disordered" evidence="11">
    <location>
        <begin position="20"/>
        <end position="42"/>
    </location>
</feature>
<feature type="region of interest" description="Disordered" evidence="11">
    <location>
        <begin position="130"/>
        <end position="170"/>
    </location>
</feature>
<evidence type="ECO:0000256" key="4">
    <source>
        <dbReference type="ARBA" id="ARBA00022692"/>
    </source>
</evidence>
<keyword evidence="6" id="KW-0805">Transcription regulation</keyword>
<evidence type="ECO:0000256" key="5">
    <source>
        <dbReference type="ARBA" id="ARBA00022989"/>
    </source>
</evidence>
<feature type="transmembrane region" description="Helical" evidence="12">
    <location>
        <begin position="178"/>
        <end position="200"/>
    </location>
</feature>
<keyword evidence="7 12" id="KW-0472">Membrane</keyword>
<evidence type="ECO:0000313" key="14">
    <source>
        <dbReference type="EMBL" id="ARJ05215.1"/>
    </source>
</evidence>
<dbReference type="GO" id="GO:0016989">
    <property type="term" value="F:sigma factor antagonist activity"/>
    <property type="evidence" value="ECO:0007669"/>
    <property type="project" value="TreeGrafter"/>
</dbReference>
<name>A0A1X9LJ48_9MICO</name>
<keyword evidence="4 12" id="KW-0812">Transmembrane</keyword>
<evidence type="ECO:0000256" key="6">
    <source>
        <dbReference type="ARBA" id="ARBA00023015"/>
    </source>
</evidence>
<feature type="compositionally biased region" description="Polar residues" evidence="11">
    <location>
        <begin position="154"/>
        <end position="164"/>
    </location>
</feature>
<evidence type="ECO:0000259" key="13">
    <source>
        <dbReference type="Pfam" id="PF10099"/>
    </source>
</evidence>
<dbReference type="InterPro" id="IPR041916">
    <property type="entry name" value="Anti_sigma_zinc_sf"/>
</dbReference>
<dbReference type="Pfam" id="PF10099">
    <property type="entry name" value="RskA_C"/>
    <property type="match status" value="1"/>
</dbReference>
<gene>
    <name evidence="14" type="ORF">B5808_08315</name>
</gene>
<reference evidence="14 15" key="1">
    <citation type="submission" date="2017-04" db="EMBL/GenBank/DDBJ databases">
        <authorList>
            <person name="Afonso C.L."/>
            <person name="Miller P.J."/>
            <person name="Scott M.A."/>
            <person name="Spackman E."/>
            <person name="Goraichik I."/>
            <person name="Dimitrov K.M."/>
            <person name="Suarez D.L."/>
            <person name="Swayne D.E."/>
        </authorList>
    </citation>
    <scope>NUCLEOTIDE SEQUENCE [LARGE SCALE GENOMIC DNA]</scope>
    <source>
        <strain evidence="15">XA(T)</strain>
    </source>
</reference>
<feature type="region of interest" description="Disordered" evidence="11">
    <location>
        <begin position="82"/>
        <end position="117"/>
    </location>
</feature>
<dbReference type="Proteomes" id="UP000192775">
    <property type="component" value="Chromosome"/>
</dbReference>
<dbReference type="InterPro" id="IPR051474">
    <property type="entry name" value="Anti-sigma-K/W_factor"/>
</dbReference>
<sequence length="327" mass="32963">MTGDGLRPGDDLDRSAAAAAHALDATDHEEAAAVERAADRSSVAREELDAFRETAGMLGLAAAPVEPSAALKSDLMAKIALTPQDRPVADREVAAAEDASRDPKPDSPAADAPSADAGLARLGLVDSVPLQADDPRLGGEPAAEPSGGIEDETTVSSRTGSPSQAERRAERRWFSRPALLLGGVAAAAALLVGGVAGAAITSSVTDTSAVTASAEQLAAITSAPDSKTARSTMEDGSTATVVWSDSMAQSAVLVDGLSALPSDRTYEAWYVGSDEVVPAGTFQAGDGTTWHVLDGSMTHGAAIAVTVEPAGGSDQPTSVPILVVESA</sequence>
<dbReference type="PANTHER" id="PTHR37461:SF1">
    <property type="entry name" value="ANTI-SIGMA-K FACTOR RSKA"/>
    <property type="match status" value="1"/>
</dbReference>